<dbReference type="EMBL" id="JBHSBI010000003">
    <property type="protein sequence ID" value="MFC4006973.1"/>
    <property type="molecule type" value="Genomic_DNA"/>
</dbReference>
<dbReference type="RefSeq" id="WP_379527120.1">
    <property type="nucleotide sequence ID" value="NZ_JBHSBI010000003.1"/>
</dbReference>
<organism evidence="3 4">
    <name type="scientific">Nonomuraea purpurea</name>
    <dbReference type="NCBI Taxonomy" id="1849276"/>
    <lineage>
        <taxon>Bacteria</taxon>
        <taxon>Bacillati</taxon>
        <taxon>Actinomycetota</taxon>
        <taxon>Actinomycetes</taxon>
        <taxon>Streptosporangiales</taxon>
        <taxon>Streptosporangiaceae</taxon>
        <taxon>Nonomuraea</taxon>
    </lineage>
</organism>
<comment type="caution">
    <text evidence="3">The sequence shown here is derived from an EMBL/GenBank/DDBJ whole genome shotgun (WGS) entry which is preliminary data.</text>
</comment>
<dbReference type="PANTHER" id="PTHR42870:SF1">
    <property type="entry name" value="NON-SPECIFIC LIPID-TRANSFER PROTEIN-LIKE 2"/>
    <property type="match status" value="1"/>
</dbReference>
<dbReference type="Pfam" id="PF22691">
    <property type="entry name" value="Thiolase_C_1"/>
    <property type="match status" value="1"/>
</dbReference>
<name>A0ABV8FZU2_9ACTN</name>
<feature type="compositionally biased region" description="Basic and acidic residues" evidence="1">
    <location>
        <begin position="154"/>
        <end position="166"/>
    </location>
</feature>
<dbReference type="InterPro" id="IPR016039">
    <property type="entry name" value="Thiolase-like"/>
</dbReference>
<evidence type="ECO:0000259" key="2">
    <source>
        <dbReference type="Pfam" id="PF22691"/>
    </source>
</evidence>
<evidence type="ECO:0000313" key="4">
    <source>
        <dbReference type="Proteomes" id="UP001595851"/>
    </source>
</evidence>
<protein>
    <recommendedName>
        <fullName evidence="2">Thiolase C-terminal domain-containing protein</fullName>
    </recommendedName>
</protein>
<proteinExistence type="predicted"/>
<feature type="domain" description="Thiolase C-terminal" evidence="2">
    <location>
        <begin position="220"/>
        <end position="324"/>
    </location>
</feature>
<dbReference type="Gene3D" id="3.40.47.10">
    <property type="match status" value="1"/>
</dbReference>
<evidence type="ECO:0000313" key="3">
    <source>
        <dbReference type="EMBL" id="MFC4006973.1"/>
    </source>
</evidence>
<dbReference type="Proteomes" id="UP001595851">
    <property type="component" value="Unassembled WGS sequence"/>
</dbReference>
<dbReference type="InterPro" id="IPR055140">
    <property type="entry name" value="Thiolase_C_2"/>
</dbReference>
<sequence>MDGLPTYVEGVALEISFGDATRNLSELIFDTVRAAVDDSGRSMDEIDSVVLAAHDLVDGRSLSSMVTAPAAGAYLRDEIRYGDDGAAAFAAAVVRLEAGHARRSIVAAWGRASEHDPRRFSRALFDPAMTRPLGLDEFVLSAMRAQLLLATQEARRDRDRAAEARRKAAAANPRALRSGGFRSSPHHPLRDEDLPLWADVTAAVVLSTEPSPVRVSGLGQSSEPYAFGDRDPRAITSLRQAAGRALEEAGLDAGAMDLAEIDGLTLIEEAMGLEAAGLAPPGQGLAHLADDPRCNPSGGGAAGYCPPSMGLARIVEAVTRLSGGRRALATGSSTVAGQTQTAIVLEAE</sequence>
<accession>A0ABV8FZU2</accession>
<keyword evidence="4" id="KW-1185">Reference proteome</keyword>
<dbReference type="PANTHER" id="PTHR42870">
    <property type="entry name" value="ACETYL-COA C-ACETYLTRANSFERASE"/>
    <property type="match status" value="1"/>
</dbReference>
<evidence type="ECO:0000256" key="1">
    <source>
        <dbReference type="SAM" id="MobiDB-lite"/>
    </source>
</evidence>
<reference evidence="4" key="1">
    <citation type="journal article" date="2019" name="Int. J. Syst. Evol. Microbiol.">
        <title>The Global Catalogue of Microorganisms (GCM) 10K type strain sequencing project: providing services to taxonomists for standard genome sequencing and annotation.</title>
        <authorList>
            <consortium name="The Broad Institute Genomics Platform"/>
            <consortium name="The Broad Institute Genome Sequencing Center for Infectious Disease"/>
            <person name="Wu L."/>
            <person name="Ma J."/>
        </authorList>
    </citation>
    <scope>NUCLEOTIDE SEQUENCE [LARGE SCALE GENOMIC DNA]</scope>
    <source>
        <strain evidence="4">TBRC 1276</strain>
    </source>
</reference>
<feature type="region of interest" description="Disordered" evidence="1">
    <location>
        <begin position="154"/>
        <end position="190"/>
    </location>
</feature>
<gene>
    <name evidence="3" type="ORF">ACFOY2_07065</name>
</gene>
<dbReference type="SUPFAM" id="SSF53901">
    <property type="entry name" value="Thiolase-like"/>
    <property type="match status" value="2"/>
</dbReference>